<feature type="region of interest" description="Disordered" evidence="1">
    <location>
        <begin position="168"/>
        <end position="187"/>
    </location>
</feature>
<feature type="region of interest" description="Disordered" evidence="1">
    <location>
        <begin position="308"/>
        <end position="619"/>
    </location>
</feature>
<dbReference type="OrthoDB" id="5404794at2759"/>
<organism evidence="2 3">
    <name type="scientific">Thelonectria olida</name>
    <dbReference type="NCBI Taxonomy" id="1576542"/>
    <lineage>
        <taxon>Eukaryota</taxon>
        <taxon>Fungi</taxon>
        <taxon>Dikarya</taxon>
        <taxon>Ascomycota</taxon>
        <taxon>Pezizomycotina</taxon>
        <taxon>Sordariomycetes</taxon>
        <taxon>Hypocreomycetidae</taxon>
        <taxon>Hypocreales</taxon>
        <taxon>Nectriaceae</taxon>
        <taxon>Thelonectria</taxon>
    </lineage>
</organism>
<dbReference type="AlphaFoldDB" id="A0A9P9AU19"/>
<gene>
    <name evidence="2" type="ORF">B0T10DRAFT_167274</name>
</gene>
<keyword evidence="3" id="KW-1185">Reference proteome</keyword>
<feature type="compositionally biased region" description="Basic and acidic residues" evidence="1">
    <location>
        <begin position="501"/>
        <end position="518"/>
    </location>
</feature>
<proteinExistence type="predicted"/>
<feature type="compositionally biased region" description="Polar residues" evidence="1">
    <location>
        <begin position="308"/>
        <end position="318"/>
    </location>
</feature>
<feature type="compositionally biased region" description="Basic residues" evidence="1">
    <location>
        <begin position="419"/>
        <end position="429"/>
    </location>
</feature>
<reference evidence="2 3" key="1">
    <citation type="journal article" date="2021" name="Nat. Commun.">
        <title>Genetic determinants of endophytism in the Arabidopsis root mycobiome.</title>
        <authorList>
            <person name="Mesny F."/>
            <person name="Miyauchi S."/>
            <person name="Thiergart T."/>
            <person name="Pickel B."/>
            <person name="Atanasova L."/>
            <person name="Karlsson M."/>
            <person name="Huettel B."/>
            <person name="Barry K.W."/>
            <person name="Haridas S."/>
            <person name="Chen C."/>
            <person name="Bauer D."/>
            <person name="Andreopoulos W."/>
            <person name="Pangilinan J."/>
            <person name="LaButti K."/>
            <person name="Riley R."/>
            <person name="Lipzen A."/>
            <person name="Clum A."/>
            <person name="Drula E."/>
            <person name="Henrissat B."/>
            <person name="Kohler A."/>
            <person name="Grigoriev I.V."/>
            <person name="Martin F.M."/>
            <person name="Hacquard S."/>
        </authorList>
    </citation>
    <scope>NUCLEOTIDE SEQUENCE [LARGE SCALE GENOMIC DNA]</scope>
    <source>
        <strain evidence="2 3">MPI-CAGE-CH-0241</strain>
    </source>
</reference>
<dbReference type="PRINTS" id="PR00929">
    <property type="entry name" value="ATHOOK"/>
</dbReference>
<feature type="region of interest" description="Disordered" evidence="1">
    <location>
        <begin position="104"/>
        <end position="149"/>
    </location>
</feature>
<dbReference type="GO" id="GO:0003677">
    <property type="term" value="F:DNA binding"/>
    <property type="evidence" value="ECO:0007669"/>
    <property type="project" value="InterPro"/>
</dbReference>
<dbReference type="EMBL" id="JAGPYM010000003">
    <property type="protein sequence ID" value="KAH6896887.1"/>
    <property type="molecule type" value="Genomic_DNA"/>
</dbReference>
<feature type="region of interest" description="Disordered" evidence="1">
    <location>
        <begin position="1"/>
        <end position="48"/>
    </location>
</feature>
<dbReference type="SMART" id="SM00384">
    <property type="entry name" value="AT_hook"/>
    <property type="match status" value="3"/>
</dbReference>
<dbReference type="Proteomes" id="UP000777438">
    <property type="component" value="Unassembled WGS sequence"/>
</dbReference>
<evidence type="ECO:0000313" key="2">
    <source>
        <dbReference type="EMBL" id="KAH6896887.1"/>
    </source>
</evidence>
<accession>A0A9P9AU19</accession>
<evidence type="ECO:0000256" key="1">
    <source>
        <dbReference type="SAM" id="MobiDB-lite"/>
    </source>
</evidence>
<feature type="compositionally biased region" description="Basic and acidic residues" evidence="1">
    <location>
        <begin position="405"/>
        <end position="418"/>
    </location>
</feature>
<name>A0A9P9AU19_9HYPO</name>
<protein>
    <submittedName>
        <fullName evidence="2">Uncharacterized protein</fullName>
    </submittedName>
</protein>
<feature type="compositionally biased region" description="Polar residues" evidence="1">
    <location>
        <begin position="104"/>
        <end position="113"/>
    </location>
</feature>
<feature type="compositionally biased region" description="Polar residues" evidence="1">
    <location>
        <begin position="524"/>
        <end position="546"/>
    </location>
</feature>
<feature type="compositionally biased region" description="Polar residues" evidence="1">
    <location>
        <begin position="173"/>
        <end position="186"/>
    </location>
</feature>
<sequence>MPPNIIADSDDEDEGYSPVRPGAVTPRSLGQAITGPAEGGSHTPSTDLSFFQNVYDEQNGVAQENFHEDLLKSANRETLTSSEVTAPAPFQRIVTGFIDPSSLTSVSDPTNTGDPKVLTGHGNGDWTQVSTPGRRKAPTAVMDDPWDVPNSPEVKQIRIAPKIKIKLKRKEAQPTSKGAAKQTSVARQEDTFPSWEVQANHHALMYSVTSPTGKAKRRRIEASPTQASSDEVNLVSIPFSNEPGDTQTSMLPPTLPMENQPPFWISTKPLTDAQRMEYQSVELPSSGSHQQDFLPPIYQQDMQIMDYSGTSTNVNTPRSDGIGFSTAPLPSIPTNIPEETVAQPPPQPPGSSPDIISVLEAPTKSKSTKQRGRPRHGKSRSPIADEGPGEDVRVEEAGPQLIDLRTNDKDSDYVDQKAKPKKSRGRPRKKDTGEATQTSTEPLTANPGDGKPPMKQKKKRGRPKKQDTAAAMEESPHVTTSLSNDIKAVASERVQSMIEPEIPKGEHDASYEENTKEETIDELSPTTNSGRGSESSVLKEMSQNSVDPKAVNEAEEDDKPKGGNISTAGKEDKQHKPSPAMAKSTGQAKGLSSIISKPMYRVGLSKRSRIAPLLKSLRK</sequence>
<feature type="compositionally biased region" description="Basic residues" evidence="1">
    <location>
        <begin position="366"/>
        <end position="379"/>
    </location>
</feature>
<comment type="caution">
    <text evidence="2">The sequence shown here is derived from an EMBL/GenBank/DDBJ whole genome shotgun (WGS) entry which is preliminary data.</text>
</comment>
<feature type="compositionally biased region" description="Polar residues" evidence="1">
    <location>
        <begin position="434"/>
        <end position="443"/>
    </location>
</feature>
<evidence type="ECO:0000313" key="3">
    <source>
        <dbReference type="Proteomes" id="UP000777438"/>
    </source>
</evidence>
<feature type="compositionally biased region" description="Basic residues" evidence="1">
    <location>
        <begin position="454"/>
        <end position="463"/>
    </location>
</feature>
<dbReference type="InterPro" id="IPR017956">
    <property type="entry name" value="AT_hook_DNA-bd_motif"/>
</dbReference>